<dbReference type="PROSITE" id="PS51154">
    <property type="entry name" value="MACRO"/>
    <property type="match status" value="2"/>
</dbReference>
<feature type="domain" description="Macro" evidence="8">
    <location>
        <begin position="203"/>
        <end position="387"/>
    </location>
</feature>
<dbReference type="PROSITE" id="PS00108">
    <property type="entry name" value="PROTEIN_KINASE_ST"/>
    <property type="match status" value="1"/>
</dbReference>
<dbReference type="InterPro" id="IPR008271">
    <property type="entry name" value="Ser/Thr_kinase_AS"/>
</dbReference>
<dbReference type="Pfam" id="PF00069">
    <property type="entry name" value="Pkinase"/>
    <property type="match status" value="1"/>
</dbReference>
<keyword evidence="4 5" id="KW-0067">ATP-binding</keyword>
<dbReference type="Proteomes" id="UP001195483">
    <property type="component" value="Unassembled WGS sequence"/>
</dbReference>
<reference evidence="9" key="3">
    <citation type="submission" date="2023-05" db="EMBL/GenBank/DDBJ databases">
        <authorList>
            <person name="Smith C.H."/>
        </authorList>
    </citation>
    <scope>NUCLEOTIDE SEQUENCE</scope>
    <source>
        <strain evidence="9">CHS0354</strain>
        <tissue evidence="9">Mantle</tissue>
    </source>
</reference>
<dbReference type="PANTHER" id="PTHR44329:SF298">
    <property type="entry name" value="MIXED LINEAGE KINASE DOMAIN-LIKE PROTEIN"/>
    <property type="match status" value="1"/>
</dbReference>
<dbReference type="InterPro" id="IPR002589">
    <property type="entry name" value="Macro_dom"/>
</dbReference>
<proteinExistence type="predicted"/>
<evidence type="ECO:0000256" key="1">
    <source>
        <dbReference type="ARBA" id="ARBA00022679"/>
    </source>
</evidence>
<evidence type="ECO:0000313" key="10">
    <source>
        <dbReference type="Proteomes" id="UP001195483"/>
    </source>
</evidence>
<evidence type="ECO:0000256" key="2">
    <source>
        <dbReference type="ARBA" id="ARBA00022741"/>
    </source>
</evidence>
<dbReference type="InterPro" id="IPR043472">
    <property type="entry name" value="Macro_dom-like"/>
</dbReference>
<comment type="caution">
    <text evidence="9">The sequence shown here is derived from an EMBL/GenBank/DDBJ whole genome shotgun (WGS) entry which is preliminary data.</text>
</comment>
<dbReference type="EMBL" id="JAEAOA010001813">
    <property type="protein sequence ID" value="KAK3577206.1"/>
    <property type="molecule type" value="Genomic_DNA"/>
</dbReference>
<dbReference type="SUPFAM" id="SSF56112">
    <property type="entry name" value="Protein kinase-like (PK-like)"/>
    <property type="match status" value="1"/>
</dbReference>
<dbReference type="SMART" id="SM00506">
    <property type="entry name" value="A1pp"/>
    <property type="match status" value="2"/>
</dbReference>
<evidence type="ECO:0008006" key="11">
    <source>
        <dbReference type="Google" id="ProtNLM"/>
    </source>
</evidence>
<keyword evidence="10" id="KW-1185">Reference proteome</keyword>
<dbReference type="FunFam" id="3.30.200.20:FF:000180">
    <property type="entry name" value="serine/threonine-protein kinase STY46-like"/>
    <property type="match status" value="1"/>
</dbReference>
<feature type="compositionally biased region" description="Basic residues" evidence="6">
    <location>
        <begin position="421"/>
        <end position="437"/>
    </location>
</feature>
<dbReference type="Gene3D" id="1.10.510.10">
    <property type="entry name" value="Transferase(Phosphotransferase) domain 1"/>
    <property type="match status" value="1"/>
</dbReference>
<dbReference type="Gene3D" id="3.30.200.20">
    <property type="entry name" value="Phosphorylase Kinase, domain 1"/>
    <property type="match status" value="1"/>
</dbReference>
<organism evidence="9 10">
    <name type="scientific">Potamilus streckersoni</name>
    <dbReference type="NCBI Taxonomy" id="2493646"/>
    <lineage>
        <taxon>Eukaryota</taxon>
        <taxon>Metazoa</taxon>
        <taxon>Spiralia</taxon>
        <taxon>Lophotrochozoa</taxon>
        <taxon>Mollusca</taxon>
        <taxon>Bivalvia</taxon>
        <taxon>Autobranchia</taxon>
        <taxon>Heteroconchia</taxon>
        <taxon>Palaeoheterodonta</taxon>
        <taxon>Unionida</taxon>
        <taxon>Unionoidea</taxon>
        <taxon>Unionidae</taxon>
        <taxon>Ambleminae</taxon>
        <taxon>Lampsilini</taxon>
        <taxon>Potamilus</taxon>
    </lineage>
</organism>
<dbReference type="InterPro" id="IPR017441">
    <property type="entry name" value="Protein_kinase_ATP_BS"/>
</dbReference>
<evidence type="ECO:0000256" key="5">
    <source>
        <dbReference type="PROSITE-ProRule" id="PRU10141"/>
    </source>
</evidence>
<evidence type="ECO:0000256" key="6">
    <source>
        <dbReference type="SAM" id="MobiDB-lite"/>
    </source>
</evidence>
<evidence type="ECO:0000256" key="3">
    <source>
        <dbReference type="ARBA" id="ARBA00022777"/>
    </source>
</evidence>
<dbReference type="Pfam" id="PF01661">
    <property type="entry name" value="Macro"/>
    <property type="match status" value="2"/>
</dbReference>
<reference evidence="9" key="1">
    <citation type="journal article" date="2021" name="Genome Biol. Evol.">
        <title>A High-Quality Reference Genome for a Parasitic Bivalve with Doubly Uniparental Inheritance (Bivalvia: Unionida).</title>
        <authorList>
            <person name="Smith C.H."/>
        </authorList>
    </citation>
    <scope>NUCLEOTIDE SEQUENCE</scope>
    <source>
        <strain evidence="9">CHS0354</strain>
    </source>
</reference>
<name>A0AAE0RPM1_9BIVA</name>
<feature type="domain" description="Protein kinase" evidence="7">
    <location>
        <begin position="460"/>
        <end position="724"/>
    </location>
</feature>
<accession>A0AAE0RPM1</accession>
<reference evidence="9" key="2">
    <citation type="journal article" date="2021" name="Genome Biol. Evol.">
        <title>Developing a high-quality reference genome for a parasitic bivalve with doubly uniparental inheritance (Bivalvia: Unionida).</title>
        <authorList>
            <person name="Smith C.H."/>
        </authorList>
    </citation>
    <scope>NUCLEOTIDE SEQUENCE</scope>
    <source>
        <strain evidence="9">CHS0354</strain>
        <tissue evidence="9">Mantle</tissue>
    </source>
</reference>
<feature type="domain" description="Macro" evidence="8">
    <location>
        <begin position="5"/>
        <end position="192"/>
    </location>
</feature>
<evidence type="ECO:0000256" key="4">
    <source>
        <dbReference type="ARBA" id="ARBA00022840"/>
    </source>
</evidence>
<gene>
    <name evidence="9" type="ORF">CHS0354_030477</name>
</gene>
<evidence type="ECO:0000313" key="9">
    <source>
        <dbReference type="EMBL" id="KAK3577206.1"/>
    </source>
</evidence>
<feature type="binding site" evidence="5">
    <location>
        <position position="487"/>
    </location>
    <ligand>
        <name>ATP</name>
        <dbReference type="ChEBI" id="CHEBI:30616"/>
    </ligand>
</feature>
<feature type="region of interest" description="Disordered" evidence="6">
    <location>
        <begin position="412"/>
        <end position="443"/>
    </location>
</feature>
<dbReference type="SUPFAM" id="SSF52949">
    <property type="entry name" value="Macro domain-like"/>
    <property type="match status" value="2"/>
</dbReference>
<keyword evidence="1" id="KW-0808">Transferase</keyword>
<keyword evidence="2 5" id="KW-0547">Nucleotide-binding</keyword>
<dbReference type="AlphaFoldDB" id="A0AAE0RPM1"/>
<dbReference type="InterPro" id="IPR000719">
    <property type="entry name" value="Prot_kinase_dom"/>
</dbReference>
<protein>
    <recommendedName>
        <fullName evidence="11">Protein kinase domain-containing protein</fullName>
    </recommendedName>
</protein>
<dbReference type="GO" id="GO:0005524">
    <property type="term" value="F:ATP binding"/>
    <property type="evidence" value="ECO:0007669"/>
    <property type="project" value="UniProtKB-UniRule"/>
</dbReference>
<dbReference type="GO" id="GO:0004674">
    <property type="term" value="F:protein serine/threonine kinase activity"/>
    <property type="evidence" value="ECO:0007669"/>
    <property type="project" value="TreeGrafter"/>
</dbReference>
<evidence type="ECO:0000259" key="7">
    <source>
        <dbReference type="PROSITE" id="PS50011"/>
    </source>
</evidence>
<dbReference type="PANTHER" id="PTHR44329">
    <property type="entry name" value="SERINE/THREONINE-PROTEIN KINASE TNNI3K-RELATED"/>
    <property type="match status" value="1"/>
</dbReference>
<dbReference type="Gene3D" id="3.40.220.10">
    <property type="entry name" value="Leucine Aminopeptidase, subunit E, domain 1"/>
    <property type="match status" value="2"/>
</dbReference>
<dbReference type="PROSITE" id="PS50011">
    <property type="entry name" value="PROTEIN_KINASE_DOM"/>
    <property type="match status" value="1"/>
</dbReference>
<evidence type="ECO:0000259" key="8">
    <source>
        <dbReference type="PROSITE" id="PS51154"/>
    </source>
</evidence>
<keyword evidence="3" id="KW-0418">Kinase</keyword>
<dbReference type="PROSITE" id="PS00107">
    <property type="entry name" value="PROTEIN_KINASE_ATP"/>
    <property type="match status" value="1"/>
</dbReference>
<dbReference type="InterPro" id="IPR051681">
    <property type="entry name" value="Ser/Thr_Kinases-Pseudokinases"/>
</dbReference>
<sequence>MDRASGGSKSVLIGSIQVTVLVGDLAQQKSDVLVCTTVSYLLLEDGRVSKALLDAGGRTLQDECSKKYPNGLLGGDIAEVGPGRLDCKTVYFINIPMSENGDCSYQEFEIRQITSGCLKKASRDNWKSITFPALGTGKTGYQQDVVASAMFKSIEDFSKRNPSSSLTGFNIIIHKKDMNTFKTFELEAKSRAVGHGNGGSGQSNSLPIGKLQLSPVTIQYGKLAEWTADILVSSCSRDMDLRKNSLARSFLQYGGPSLLSECKSKYPQGISPGVVAVVGGNQLKCKYVYFGVLRRYNSQESVQEMSSFISSCLELANKDSIKSIAFPALGTGHLGYPPKESAKTVRKCLKQFLKHNPNTSLQTIAVIIYDGDKNRESVMQAYQDEFAEKSFIEKVLSGAEYLTKLWYQEPEGPSTPAGYPKPKRRSHSSSFHHKPKASYKPIEEPASETLPEIDFSDLQFSKNDEIGRGGFGVVYHGKWMGTDVAIKTMTLRVNSVEVMKIVEQEVKVHSRLRHPHIVQIMGVCTDRTSFYIISEFIDGSDLHNLIFRHSGSKLDPRRRLVYAKQCCQAVAYLHGVKPPIIHQDIKSSNVLVSRVTRQAKLCDFGIAKIHSLSSKPTTEGTPYYMAPELLIEGKSSSFASDIWALGCTFLELFTEMDLWAPDGSLVTEYDITTRMAKNEKPPAFRRLGSQVPYSVREVIADCFDYEPLKRPTAMKLVNELDKHT</sequence>
<dbReference type="InterPro" id="IPR011009">
    <property type="entry name" value="Kinase-like_dom_sf"/>
</dbReference>
<dbReference type="SMART" id="SM00220">
    <property type="entry name" value="S_TKc"/>
    <property type="match status" value="1"/>
</dbReference>